<feature type="domain" description="Thiamine pyrophosphate enzyme central" evidence="5">
    <location>
        <begin position="196"/>
        <end position="332"/>
    </location>
</feature>
<dbReference type="Pfam" id="PF02775">
    <property type="entry name" value="TPP_enzyme_C"/>
    <property type="match status" value="1"/>
</dbReference>
<evidence type="ECO:0000259" key="7">
    <source>
        <dbReference type="Pfam" id="PF02776"/>
    </source>
</evidence>
<evidence type="ECO:0000259" key="5">
    <source>
        <dbReference type="Pfam" id="PF00205"/>
    </source>
</evidence>
<comment type="cofactor">
    <cofactor evidence="1">
        <name>thiamine diphosphate</name>
        <dbReference type="ChEBI" id="CHEBI:58937"/>
    </cofactor>
</comment>
<feature type="domain" description="Thiamine pyrophosphate enzyme TPP-binding" evidence="6">
    <location>
        <begin position="395"/>
        <end position="540"/>
    </location>
</feature>
<proteinExistence type="inferred from homology"/>
<dbReference type="InterPro" id="IPR029061">
    <property type="entry name" value="THDP-binding"/>
</dbReference>
<feature type="domain" description="Thiamine pyrophosphate enzyme N-terminal TPP-binding" evidence="7">
    <location>
        <begin position="4"/>
        <end position="118"/>
    </location>
</feature>
<evidence type="ECO:0000256" key="1">
    <source>
        <dbReference type="ARBA" id="ARBA00001964"/>
    </source>
</evidence>
<reference evidence="9" key="1">
    <citation type="journal article" date="2019" name="Int. J. Syst. Evol. Microbiol.">
        <title>The Global Catalogue of Microorganisms (GCM) 10K type strain sequencing project: providing services to taxonomists for standard genome sequencing and annotation.</title>
        <authorList>
            <consortium name="The Broad Institute Genomics Platform"/>
            <consortium name="The Broad Institute Genome Sequencing Center for Infectious Disease"/>
            <person name="Wu L."/>
            <person name="Ma J."/>
        </authorList>
    </citation>
    <scope>NUCLEOTIDE SEQUENCE [LARGE SCALE GENOMIC DNA]</scope>
    <source>
        <strain evidence="9">KCTC 52366</strain>
    </source>
</reference>
<dbReference type="SUPFAM" id="SSF52467">
    <property type="entry name" value="DHS-like NAD/FAD-binding domain"/>
    <property type="match status" value="1"/>
</dbReference>
<accession>A0ABV7GWU5</accession>
<dbReference type="CDD" id="cd07035">
    <property type="entry name" value="TPP_PYR_POX_like"/>
    <property type="match status" value="1"/>
</dbReference>
<gene>
    <name evidence="8" type="ORF">ACFOGP_17000</name>
</gene>
<name>A0ABV7GWU5_9RHOB</name>
<dbReference type="RefSeq" id="WP_275633865.1">
    <property type="nucleotide sequence ID" value="NZ_JARGYD010000006.1"/>
</dbReference>
<dbReference type="Proteomes" id="UP001595632">
    <property type="component" value="Unassembled WGS sequence"/>
</dbReference>
<comment type="similarity">
    <text evidence="2 4">Belongs to the TPP enzyme family.</text>
</comment>
<comment type="caution">
    <text evidence="8">The sequence shown here is derived from an EMBL/GenBank/DDBJ whole genome shotgun (WGS) entry which is preliminary data.</text>
</comment>
<dbReference type="SUPFAM" id="SSF52518">
    <property type="entry name" value="Thiamin diphosphate-binding fold (THDP-binding)"/>
    <property type="match status" value="2"/>
</dbReference>
<dbReference type="InterPro" id="IPR045229">
    <property type="entry name" value="TPP_enz"/>
</dbReference>
<dbReference type="InterPro" id="IPR029035">
    <property type="entry name" value="DHS-like_NAD/FAD-binding_dom"/>
</dbReference>
<dbReference type="InterPro" id="IPR011766">
    <property type="entry name" value="TPP_enzyme_TPP-bd"/>
</dbReference>
<dbReference type="Pfam" id="PF02776">
    <property type="entry name" value="TPP_enzyme_N"/>
    <property type="match status" value="1"/>
</dbReference>
<keyword evidence="9" id="KW-1185">Reference proteome</keyword>
<dbReference type="Pfam" id="PF00205">
    <property type="entry name" value="TPP_enzyme_M"/>
    <property type="match status" value="1"/>
</dbReference>
<dbReference type="CDD" id="cd00568">
    <property type="entry name" value="TPP_enzymes"/>
    <property type="match status" value="1"/>
</dbReference>
<evidence type="ECO:0000313" key="9">
    <source>
        <dbReference type="Proteomes" id="UP001595632"/>
    </source>
</evidence>
<keyword evidence="3 4" id="KW-0786">Thiamine pyrophosphate</keyword>
<protein>
    <submittedName>
        <fullName evidence="8">Thiamine pyrophosphate-binding protein</fullName>
    </submittedName>
</protein>
<evidence type="ECO:0000259" key="6">
    <source>
        <dbReference type="Pfam" id="PF02775"/>
    </source>
</evidence>
<organism evidence="8 9">
    <name type="scientific">Psychromarinibacter halotolerans</name>
    <dbReference type="NCBI Taxonomy" id="1775175"/>
    <lineage>
        <taxon>Bacteria</taxon>
        <taxon>Pseudomonadati</taxon>
        <taxon>Pseudomonadota</taxon>
        <taxon>Alphaproteobacteria</taxon>
        <taxon>Rhodobacterales</taxon>
        <taxon>Paracoccaceae</taxon>
        <taxon>Psychromarinibacter</taxon>
    </lineage>
</organism>
<dbReference type="InterPro" id="IPR012001">
    <property type="entry name" value="Thiamin_PyroP_enz_TPP-bd_dom"/>
</dbReference>
<dbReference type="EMBL" id="JBHRTB010000010">
    <property type="protein sequence ID" value="MFC3144425.1"/>
    <property type="molecule type" value="Genomic_DNA"/>
</dbReference>
<dbReference type="PANTHER" id="PTHR18968">
    <property type="entry name" value="THIAMINE PYROPHOSPHATE ENZYMES"/>
    <property type="match status" value="1"/>
</dbReference>
<sequence>MDRNCAEIVIECLAKAGVDHAFGIPSGKMMPLMKALSRQNRVRFIGVRHEQAGAMMATAATLGTGRLSCAFGELGPGGSNLVPGVANAFADNVPMIAITSGNATHLTGPDRGIMMDLDLVELYRPITKLSIRLTDGRRAPEVLRRAIREALSGRPGPVHVNIPADILASSYPYDPRTLSEAAFAPPPRLYPDPALIDAAARCLSGAERPLVIAGGGTVQSGASADLLRVAEMLGAAATATQMGIGSVPSDHPAFIGHGGIIGGAAVIEALEQADAVLAVGCRFSSWLWGADGPLVSPDARLVQIDTDAGALGRNTPVEVGIHADAKAALAELAMALDGHAARAATTGWRDALVRRHRTEIAEAETIEIIDDLPHPARYAEVLNQMLPADALVTYDGGHTTFWHNDRLSAPAPRTRFHMPGLALLGCGLPYALGLKATQPHRPVICTTGDGSVGFTIQELDTAVRYDLPVVVVVHNNAAWGVIRAGQQKSGFEFEADLSGTDYAAIARGFGCEGHLVSSEAEFRAALSKALASAKPSLIDCRTTFQGHPAMRYFGAAGAPRGADAALPY</sequence>
<dbReference type="PANTHER" id="PTHR18968:SF166">
    <property type="entry name" value="2-HYDROXYACYL-COA LYASE 2"/>
    <property type="match status" value="1"/>
</dbReference>
<dbReference type="Gene3D" id="3.40.50.1220">
    <property type="entry name" value="TPP-binding domain"/>
    <property type="match status" value="1"/>
</dbReference>
<evidence type="ECO:0000256" key="3">
    <source>
        <dbReference type="ARBA" id="ARBA00023052"/>
    </source>
</evidence>
<dbReference type="Gene3D" id="3.40.50.970">
    <property type="match status" value="2"/>
</dbReference>
<evidence type="ECO:0000313" key="8">
    <source>
        <dbReference type="EMBL" id="MFC3144425.1"/>
    </source>
</evidence>
<evidence type="ECO:0000256" key="2">
    <source>
        <dbReference type="ARBA" id="ARBA00007812"/>
    </source>
</evidence>
<evidence type="ECO:0000256" key="4">
    <source>
        <dbReference type="RuleBase" id="RU362132"/>
    </source>
</evidence>
<dbReference type="InterPro" id="IPR012000">
    <property type="entry name" value="Thiamin_PyroP_enz_cen_dom"/>
</dbReference>